<dbReference type="EMBL" id="NIHS01000016">
    <property type="protein sequence ID" value="PLT72033.1"/>
    <property type="molecule type" value="Genomic_DNA"/>
</dbReference>
<sequence>MQDQFQTGSVTVDKMSRLHISGNIVPVTWYKTIRKSTGKPNLNAIIILADIVYWYRPTEVRDEMTGELIGLKKKFHADLLQRSYQQIADQFGITKRDATNAVVELEKLKVIRRVFRTLHVNGQQVPNVLFLDLNVEVLETLTYPEQEQGCHLNKGYHSLKKERGITDMVEKESLFRERTITDTGDTNTENTDINFDTENSYLIQIEKEVKEQISYEVLKHDDPYNMQIDELVGILLDVKTCSAKTIRVNREDKPAEIVKAQFQKISMEHIQFVLNCMEKNTTKVTNMRAMLITALYNSVNTISSYYSSLYNYHRSYGISENEEEE</sequence>
<evidence type="ECO:0000313" key="3">
    <source>
        <dbReference type="EMBL" id="PLT72180.1"/>
    </source>
</evidence>
<dbReference type="Proteomes" id="UP000235093">
    <property type="component" value="Unassembled WGS sequence"/>
</dbReference>
<accession>A0A2N5PAL0</accession>
<reference evidence="4 5" key="1">
    <citation type="journal article" date="2017" name="Genome Med.">
        <title>A novel Ruminococcus gnavus clade enriched in inflammatory bowel disease patients.</title>
        <authorList>
            <person name="Hall A.B."/>
            <person name="Yassour M."/>
            <person name="Sauk J."/>
            <person name="Garner A."/>
            <person name="Jiang X."/>
            <person name="Arthur T."/>
            <person name="Lagoudas G.K."/>
            <person name="Vatanen T."/>
            <person name="Fornelos N."/>
            <person name="Wilson R."/>
            <person name="Bertha M."/>
            <person name="Cohen M."/>
            <person name="Garber J."/>
            <person name="Khalili H."/>
            <person name="Gevers D."/>
            <person name="Ananthakrishnan A.N."/>
            <person name="Kugathasan S."/>
            <person name="Lander E.S."/>
            <person name="Blainey P."/>
            <person name="Vlamakis H."/>
            <person name="Xavier R.J."/>
            <person name="Huttenhower C."/>
        </authorList>
    </citation>
    <scope>NUCLEOTIDE SEQUENCE [LARGE SCALE GENOMIC DNA]</scope>
    <source>
        <strain evidence="2 4">RJX1124</strain>
        <strain evidence="3 5">RJX1125</strain>
    </source>
</reference>
<dbReference type="Proteomes" id="UP000234891">
    <property type="component" value="Unassembled WGS sequence"/>
</dbReference>
<dbReference type="Pfam" id="PF19481">
    <property type="entry name" value="DUF6017"/>
    <property type="match status" value="1"/>
</dbReference>
<protein>
    <submittedName>
        <fullName evidence="3">DNA replication protein DnaD</fullName>
    </submittedName>
</protein>
<evidence type="ECO:0000313" key="2">
    <source>
        <dbReference type="EMBL" id="PLT72033.1"/>
    </source>
</evidence>
<feature type="domain" description="DUF6017" evidence="1">
    <location>
        <begin position="209"/>
        <end position="313"/>
    </location>
</feature>
<dbReference type="RefSeq" id="WP_101870855.1">
    <property type="nucleotide sequence ID" value="NZ_NIHS01000016.1"/>
</dbReference>
<proteinExistence type="predicted"/>
<comment type="caution">
    <text evidence="3">The sequence shown here is derived from an EMBL/GenBank/DDBJ whole genome shotgun (WGS) entry which is preliminary data.</text>
</comment>
<name>A0A2N5PAL0_MEDGN</name>
<organism evidence="3 5">
    <name type="scientific">Mediterraneibacter gnavus</name>
    <name type="common">Ruminococcus gnavus</name>
    <dbReference type="NCBI Taxonomy" id="33038"/>
    <lineage>
        <taxon>Bacteria</taxon>
        <taxon>Bacillati</taxon>
        <taxon>Bacillota</taxon>
        <taxon>Clostridia</taxon>
        <taxon>Lachnospirales</taxon>
        <taxon>Lachnospiraceae</taxon>
        <taxon>Mediterraneibacter</taxon>
    </lineage>
</organism>
<dbReference type="EMBL" id="NIHT01000025">
    <property type="protein sequence ID" value="PLT72180.1"/>
    <property type="molecule type" value="Genomic_DNA"/>
</dbReference>
<dbReference type="AlphaFoldDB" id="A0A2N5PAL0"/>
<evidence type="ECO:0000313" key="4">
    <source>
        <dbReference type="Proteomes" id="UP000234891"/>
    </source>
</evidence>
<gene>
    <name evidence="3" type="ORF">CDL23_13575</name>
    <name evidence="2" type="ORF">CDL26_10110</name>
</gene>
<dbReference type="InterPro" id="IPR046059">
    <property type="entry name" value="DUF6017"/>
</dbReference>
<evidence type="ECO:0000259" key="1">
    <source>
        <dbReference type="Pfam" id="PF19481"/>
    </source>
</evidence>
<evidence type="ECO:0000313" key="5">
    <source>
        <dbReference type="Proteomes" id="UP000235093"/>
    </source>
</evidence>